<evidence type="ECO:0000256" key="3">
    <source>
        <dbReference type="ARBA" id="ARBA00022679"/>
    </source>
</evidence>
<keyword evidence="2" id="KW-0328">Glycosyltransferase</keyword>
<comment type="similarity">
    <text evidence="6">Belongs to the DarT ADP-ribosyltransferase family.</text>
</comment>
<organism evidence="9 10">
    <name type="scientific">Segatella copri</name>
    <dbReference type="NCBI Taxonomy" id="165179"/>
    <lineage>
        <taxon>Bacteria</taxon>
        <taxon>Pseudomonadati</taxon>
        <taxon>Bacteroidota</taxon>
        <taxon>Bacteroidia</taxon>
        <taxon>Bacteroidales</taxon>
        <taxon>Prevotellaceae</taxon>
        <taxon>Segatella</taxon>
    </lineage>
</organism>
<feature type="domain" description="VWFA" evidence="7">
    <location>
        <begin position="210"/>
        <end position="447"/>
    </location>
</feature>
<dbReference type="PROSITE" id="PS50234">
    <property type="entry name" value="VWFA"/>
    <property type="match status" value="1"/>
</dbReference>
<evidence type="ECO:0000313" key="10">
    <source>
        <dbReference type="Proteomes" id="UP000450161"/>
    </source>
</evidence>
<dbReference type="EMBL" id="VUNF01000065">
    <property type="protein sequence ID" value="MST78869.1"/>
    <property type="molecule type" value="Genomic_DNA"/>
</dbReference>
<evidence type="ECO:0000259" key="7">
    <source>
        <dbReference type="PROSITE" id="PS50234"/>
    </source>
</evidence>
<reference evidence="9 10" key="1">
    <citation type="submission" date="2019-08" db="EMBL/GenBank/DDBJ databases">
        <title>In-depth cultivation of the pig gut microbiome towards novel bacterial diversity and tailored functional studies.</title>
        <authorList>
            <person name="Wylensek D."/>
            <person name="Hitch T.C.A."/>
            <person name="Clavel T."/>
        </authorList>
    </citation>
    <scope>NUCLEOTIDE SEQUENCE [LARGE SCALE GENOMIC DNA]</scope>
    <source>
        <strain evidence="9 10">LKV-178-WT-2C</strain>
    </source>
</reference>
<evidence type="ECO:0000256" key="6">
    <source>
        <dbReference type="PROSITE-ProRule" id="PRU01362"/>
    </source>
</evidence>
<dbReference type="InterPro" id="IPR036465">
    <property type="entry name" value="vWFA_dom_sf"/>
</dbReference>
<accession>A0A6I2U4Z3</accession>
<keyword evidence="4" id="KW-0548">Nucleotidyltransferase</keyword>
<dbReference type="PROSITE" id="PS52018">
    <property type="entry name" value="DART"/>
    <property type="match status" value="1"/>
</dbReference>
<dbReference type="SUPFAM" id="SSF53300">
    <property type="entry name" value="vWA-like"/>
    <property type="match status" value="1"/>
</dbReference>
<dbReference type="GO" id="GO:0016757">
    <property type="term" value="F:glycosyltransferase activity"/>
    <property type="evidence" value="ECO:0007669"/>
    <property type="project" value="UniProtKB-KW"/>
</dbReference>
<evidence type="ECO:0000256" key="5">
    <source>
        <dbReference type="ARBA" id="ARBA00023125"/>
    </source>
</evidence>
<dbReference type="GO" id="GO:0016779">
    <property type="term" value="F:nucleotidyltransferase activity"/>
    <property type="evidence" value="ECO:0007669"/>
    <property type="project" value="UniProtKB-KW"/>
</dbReference>
<gene>
    <name evidence="9" type="ORF">FYJ72_14745</name>
</gene>
<evidence type="ECO:0000256" key="4">
    <source>
        <dbReference type="ARBA" id="ARBA00022695"/>
    </source>
</evidence>
<comment type="caution">
    <text evidence="6">Lacks conserved residue(s) required for the propagation of feature annotation.</text>
</comment>
<evidence type="ECO:0000256" key="2">
    <source>
        <dbReference type="ARBA" id="ARBA00022676"/>
    </source>
</evidence>
<evidence type="ECO:0000256" key="1">
    <source>
        <dbReference type="ARBA" id="ARBA00022649"/>
    </source>
</evidence>
<name>A0A6I2U4Z3_9BACT</name>
<dbReference type="AlphaFoldDB" id="A0A6I2U4Z3"/>
<keyword evidence="3" id="KW-0808">Transferase</keyword>
<keyword evidence="1 6" id="KW-1277">Toxin-antitoxin system</keyword>
<dbReference type="Pfam" id="PF14487">
    <property type="entry name" value="DarT"/>
    <property type="match status" value="1"/>
</dbReference>
<comment type="caution">
    <text evidence="9">The sequence shown here is derived from an EMBL/GenBank/DDBJ whole genome shotgun (WGS) entry which is preliminary data.</text>
</comment>
<protein>
    <submittedName>
        <fullName evidence="9">DUF4433 domain-containing protein</fullName>
    </submittedName>
</protein>
<evidence type="ECO:0000259" key="8">
    <source>
        <dbReference type="PROSITE" id="PS52018"/>
    </source>
</evidence>
<feature type="domain" description="DarT" evidence="8">
    <location>
        <begin position="20"/>
        <end position="211"/>
    </location>
</feature>
<dbReference type="Gene3D" id="3.40.50.410">
    <property type="entry name" value="von Willebrand factor, type A domain"/>
    <property type="match status" value="1"/>
</dbReference>
<dbReference type="Proteomes" id="UP000450161">
    <property type="component" value="Unassembled WGS sequence"/>
</dbReference>
<dbReference type="GO" id="GO:0003677">
    <property type="term" value="F:DNA binding"/>
    <property type="evidence" value="ECO:0007669"/>
    <property type="project" value="UniProtKB-UniRule"/>
</dbReference>
<evidence type="ECO:0000313" key="9">
    <source>
        <dbReference type="EMBL" id="MST78869.1"/>
    </source>
</evidence>
<sequence>MSKRNNWEDFKNILEQHHITTLYHFTDRDNLENIIKNGGLFSWKDCEERGITIPKPGGGGPGSTSWSLDKRDGLEHYVRASFTKQHPMMYVAMSEQRISNPVILEIDPEVIFDEQTKFSDRNATRSGANVGGNLEDFKKIHFQTVKANKHFDLDINEQPFYQAEILVKNSIPLKYIKNIGNFGIPIPSQPQILQSKNAYTARVDREHPTAFIFLVDQSVSMRRITTFNGEDMTLSEAVARIVNAQINELVERCVKNNETRHYFDIAMIGYGKEAYSAWNGNLEGRDFVTPEEIRDNPYQKKMVKEEVRTRKGITIKEVEKKQWMVARHDGNWTHMDKAFKRAEGLLENWMKEHHDKDCYPPTIINITDGEYNGTTHDEMQQLANQLKSMFTNDGNVLLFNIHVVPGHAESVVFPATADELNGNGYGEKLYNMSSLLPLNYNEQIRNIFGDKQADIRYHAMGVNTGMERLVKMMKIGTLSSMLVNQNL</sequence>
<keyword evidence="5 6" id="KW-0238">DNA-binding</keyword>
<dbReference type="RefSeq" id="WP_154483513.1">
    <property type="nucleotide sequence ID" value="NZ_VUNF01000065.1"/>
</dbReference>
<dbReference type="InterPro" id="IPR002035">
    <property type="entry name" value="VWF_A"/>
</dbReference>
<proteinExistence type="inferred from homology"/>
<dbReference type="InterPro" id="IPR029494">
    <property type="entry name" value="DarT"/>
</dbReference>